<evidence type="ECO:0000256" key="1">
    <source>
        <dbReference type="SAM" id="MobiDB-lite"/>
    </source>
</evidence>
<dbReference type="AlphaFoldDB" id="A0A1W1HE96"/>
<feature type="region of interest" description="Disordered" evidence="1">
    <location>
        <begin position="1"/>
        <end position="23"/>
    </location>
</feature>
<dbReference type="EMBL" id="FWEV01000155">
    <property type="protein sequence ID" value="SLM30702.1"/>
    <property type="molecule type" value="Genomic_DNA"/>
</dbReference>
<organism evidence="2 3">
    <name type="scientific">Desulfamplus magnetovallimortis</name>
    <dbReference type="NCBI Taxonomy" id="1246637"/>
    <lineage>
        <taxon>Bacteria</taxon>
        <taxon>Pseudomonadati</taxon>
        <taxon>Thermodesulfobacteriota</taxon>
        <taxon>Desulfobacteria</taxon>
        <taxon>Desulfobacterales</taxon>
        <taxon>Desulfobacteraceae</taxon>
        <taxon>Desulfamplus</taxon>
    </lineage>
</organism>
<protein>
    <submittedName>
        <fullName evidence="2">Uncharacterized protein</fullName>
    </submittedName>
</protein>
<evidence type="ECO:0000313" key="3">
    <source>
        <dbReference type="Proteomes" id="UP000191931"/>
    </source>
</evidence>
<sequence length="55" mass="6097">MLINGHLSPHLSQRTLKRRGGDFPYPPLTGAEMNSALLAFLKSGKINFQYHGVSE</sequence>
<name>A0A1W1HE96_9BACT</name>
<proteinExistence type="predicted"/>
<keyword evidence="3" id="KW-1185">Reference proteome</keyword>
<dbReference type="Proteomes" id="UP000191931">
    <property type="component" value="Unassembled WGS sequence"/>
</dbReference>
<gene>
    <name evidence="2" type="ORF">MTBBW1_2380026</name>
</gene>
<accession>A0A1W1HE96</accession>
<evidence type="ECO:0000313" key="2">
    <source>
        <dbReference type="EMBL" id="SLM30702.1"/>
    </source>
</evidence>
<reference evidence="2 3" key="1">
    <citation type="submission" date="2017-03" db="EMBL/GenBank/DDBJ databases">
        <authorList>
            <person name="Afonso C.L."/>
            <person name="Miller P.J."/>
            <person name="Scott M.A."/>
            <person name="Spackman E."/>
            <person name="Goraichik I."/>
            <person name="Dimitrov K.M."/>
            <person name="Suarez D.L."/>
            <person name="Swayne D.E."/>
        </authorList>
    </citation>
    <scope>NUCLEOTIDE SEQUENCE [LARGE SCALE GENOMIC DNA]</scope>
    <source>
        <strain evidence="2">PRJEB14757</strain>
    </source>
</reference>